<organism evidence="1">
    <name type="scientific">human gut metagenome</name>
    <dbReference type="NCBI Taxonomy" id="408170"/>
    <lineage>
        <taxon>unclassified sequences</taxon>
        <taxon>metagenomes</taxon>
        <taxon>organismal metagenomes</taxon>
    </lineage>
</organism>
<proteinExistence type="predicted"/>
<protein>
    <submittedName>
        <fullName evidence="1">Uncharacterized protein</fullName>
    </submittedName>
</protein>
<dbReference type="AlphaFoldDB" id="W1WCL2"/>
<feature type="non-terminal residue" evidence="1">
    <location>
        <position position="1"/>
    </location>
</feature>
<comment type="caution">
    <text evidence="1">The sequence shown here is derived from an EMBL/GenBank/DDBJ whole genome shotgun (WGS) entry which is preliminary data.</text>
</comment>
<reference evidence="1" key="1">
    <citation type="submission" date="2013-12" db="EMBL/GenBank/DDBJ databases">
        <title>A Varibaculum cambriense genome reconstructed from a premature infant gut community with otherwise low bacterial novelty that shifts toward anaerobic metabolism during the third week of life.</title>
        <authorList>
            <person name="Brown C.T."/>
            <person name="Sharon I."/>
            <person name="Thomas B.C."/>
            <person name="Castelle C.J."/>
            <person name="Morowitz M.J."/>
            <person name="Banfield J.F."/>
        </authorList>
    </citation>
    <scope>NUCLEOTIDE SEQUENCE</scope>
</reference>
<name>W1WCL2_9ZZZZ</name>
<sequence>RFFYKNIQKNRFNVLTRKIIIGKISYVINTDYKLDKRIDGIEANCVCSALRINYNWELSEKRSFIMKNVQQVNQYL</sequence>
<gene>
    <name evidence="1" type="ORF">Q604_UNBc4C00177G0001</name>
</gene>
<dbReference type="EMBL" id="AZMM01018958">
    <property type="protein sequence ID" value="ETJ15878.1"/>
    <property type="molecule type" value="Genomic_DNA"/>
</dbReference>
<feature type="non-terminal residue" evidence="1">
    <location>
        <position position="76"/>
    </location>
</feature>
<accession>W1WCL2</accession>
<evidence type="ECO:0000313" key="1">
    <source>
        <dbReference type="EMBL" id="ETJ15878.1"/>
    </source>
</evidence>